<proteinExistence type="predicted"/>
<evidence type="ECO:0000256" key="2">
    <source>
        <dbReference type="SAM" id="MobiDB-lite"/>
    </source>
</evidence>
<feature type="compositionally biased region" description="Acidic residues" evidence="2">
    <location>
        <begin position="208"/>
        <end position="223"/>
    </location>
</feature>
<evidence type="ECO:0000313" key="4">
    <source>
        <dbReference type="Proteomes" id="UP000591131"/>
    </source>
</evidence>
<feature type="compositionally biased region" description="Polar residues" evidence="2">
    <location>
        <begin position="225"/>
        <end position="234"/>
    </location>
</feature>
<comment type="caution">
    <text evidence="3">The sequence shown here is derived from an EMBL/GenBank/DDBJ whole genome shotgun (WGS) entry which is preliminary data.</text>
</comment>
<dbReference type="AlphaFoldDB" id="A0A7J6N0L3"/>
<reference evidence="3 4" key="1">
    <citation type="submission" date="2020-04" db="EMBL/GenBank/DDBJ databases">
        <title>Perkinsus chesapeaki whole genome sequence.</title>
        <authorList>
            <person name="Bogema D.R."/>
        </authorList>
    </citation>
    <scope>NUCLEOTIDE SEQUENCE [LARGE SCALE GENOMIC DNA]</scope>
    <source>
        <strain evidence="3">ATCC PRA-425</strain>
    </source>
</reference>
<sequence>MTDKCIESMLSEEALYERFILPGESHKHYANELLEIADELFLPESEAVGQFIRGVDTETRQSLIALGDSEEISTMAELLRRLMELQSNARTVKNKKTKKKRQVAVEVKKRAFWEAERRELHGELKDKLKKLRIENDIIMRAEDSLNIIIEPPPVEEADQPISHSNSFALDGPLSTDQAIRRALTDEVLGRSKRKGNQLSATEETREPDPDDDNDDSMWVDIDSDAGSSVWSLNSVLPPEGSSSSSSSSESETAEARTQMTECKESVVVTAKLPDDYPYKNEAPPSRRPRSHFVVSTSGPRRSIEPPWYNIIHAQGLYEECLKQQRTQPKKASGWPLRAPMMRPKRKDRNHRCYRLREGLHCATERVEAKKPVVEPRLSVYRPIDYSLEKAIAEEFLRGMNKLGDPRMEHTFGKREGDRLLSVLPAL</sequence>
<feature type="coiled-coil region" evidence="1">
    <location>
        <begin position="75"/>
        <end position="102"/>
    </location>
</feature>
<feature type="compositionally biased region" description="Low complexity" evidence="2">
    <location>
        <begin position="241"/>
        <end position="250"/>
    </location>
</feature>
<dbReference type="Proteomes" id="UP000591131">
    <property type="component" value="Unassembled WGS sequence"/>
</dbReference>
<organism evidence="3 4">
    <name type="scientific">Perkinsus chesapeaki</name>
    <name type="common">Clam parasite</name>
    <name type="synonym">Perkinsus andrewsi</name>
    <dbReference type="NCBI Taxonomy" id="330153"/>
    <lineage>
        <taxon>Eukaryota</taxon>
        <taxon>Sar</taxon>
        <taxon>Alveolata</taxon>
        <taxon>Perkinsozoa</taxon>
        <taxon>Perkinsea</taxon>
        <taxon>Perkinsida</taxon>
        <taxon>Perkinsidae</taxon>
        <taxon>Perkinsus</taxon>
    </lineage>
</organism>
<protein>
    <submittedName>
        <fullName evidence="3">Uncharacterized protein</fullName>
    </submittedName>
</protein>
<name>A0A7J6N0L3_PERCH</name>
<dbReference type="EMBL" id="JAAPAO010000032">
    <property type="protein sequence ID" value="KAF4676641.1"/>
    <property type="molecule type" value="Genomic_DNA"/>
</dbReference>
<keyword evidence="4" id="KW-1185">Reference proteome</keyword>
<keyword evidence="1" id="KW-0175">Coiled coil</keyword>
<feature type="region of interest" description="Disordered" evidence="2">
    <location>
        <begin position="184"/>
        <end position="298"/>
    </location>
</feature>
<accession>A0A7J6N0L3</accession>
<evidence type="ECO:0000256" key="1">
    <source>
        <dbReference type="SAM" id="Coils"/>
    </source>
</evidence>
<feature type="region of interest" description="Disordered" evidence="2">
    <location>
        <begin position="328"/>
        <end position="347"/>
    </location>
</feature>
<evidence type="ECO:0000313" key="3">
    <source>
        <dbReference type="EMBL" id="KAF4676641.1"/>
    </source>
</evidence>
<gene>
    <name evidence="3" type="ORF">FOL47_005794</name>
</gene>